<gene>
    <name evidence="2" type="ORF">QYE76_006764</name>
</gene>
<protein>
    <submittedName>
        <fullName evidence="2">Uncharacterized protein</fullName>
    </submittedName>
</protein>
<evidence type="ECO:0000313" key="3">
    <source>
        <dbReference type="Proteomes" id="UP001231189"/>
    </source>
</evidence>
<accession>A0AAD8W3M5</accession>
<feature type="region of interest" description="Disordered" evidence="1">
    <location>
        <begin position="101"/>
        <end position="129"/>
    </location>
</feature>
<evidence type="ECO:0000313" key="2">
    <source>
        <dbReference type="EMBL" id="KAK1632449.1"/>
    </source>
</evidence>
<dbReference type="AlphaFoldDB" id="A0AAD8W3M5"/>
<comment type="caution">
    <text evidence="2">The sequence shown here is derived from an EMBL/GenBank/DDBJ whole genome shotgun (WGS) entry which is preliminary data.</text>
</comment>
<reference evidence="2" key="1">
    <citation type="submission" date="2023-07" db="EMBL/GenBank/DDBJ databases">
        <title>A chromosome-level genome assembly of Lolium multiflorum.</title>
        <authorList>
            <person name="Chen Y."/>
            <person name="Copetti D."/>
            <person name="Kolliker R."/>
            <person name="Studer B."/>
        </authorList>
    </citation>
    <scope>NUCLEOTIDE SEQUENCE</scope>
    <source>
        <strain evidence="2">02402/16</strain>
        <tissue evidence="2">Leaf</tissue>
    </source>
</reference>
<evidence type="ECO:0000256" key="1">
    <source>
        <dbReference type="SAM" id="MobiDB-lite"/>
    </source>
</evidence>
<proteinExistence type="predicted"/>
<sequence>MRLHQLFSGRMTTSTAPAASTISGRATVSTALATSPIFWPHNYFDCVYHATCLHIGLAAAELSEDRCFEFLLRIDDDPLGIKRLPDKFADGIEPAHFTEATANSPLNRGGPVRRAGKDVPAHGVGQVCP</sequence>
<keyword evidence="3" id="KW-1185">Reference proteome</keyword>
<dbReference type="EMBL" id="JAUUTY010000005">
    <property type="protein sequence ID" value="KAK1632449.1"/>
    <property type="molecule type" value="Genomic_DNA"/>
</dbReference>
<dbReference type="Proteomes" id="UP001231189">
    <property type="component" value="Unassembled WGS sequence"/>
</dbReference>
<name>A0AAD8W3M5_LOLMU</name>
<organism evidence="2 3">
    <name type="scientific">Lolium multiflorum</name>
    <name type="common">Italian ryegrass</name>
    <name type="synonym">Lolium perenne subsp. multiflorum</name>
    <dbReference type="NCBI Taxonomy" id="4521"/>
    <lineage>
        <taxon>Eukaryota</taxon>
        <taxon>Viridiplantae</taxon>
        <taxon>Streptophyta</taxon>
        <taxon>Embryophyta</taxon>
        <taxon>Tracheophyta</taxon>
        <taxon>Spermatophyta</taxon>
        <taxon>Magnoliopsida</taxon>
        <taxon>Liliopsida</taxon>
        <taxon>Poales</taxon>
        <taxon>Poaceae</taxon>
        <taxon>BOP clade</taxon>
        <taxon>Pooideae</taxon>
        <taxon>Poodae</taxon>
        <taxon>Poeae</taxon>
        <taxon>Poeae Chloroplast Group 2 (Poeae type)</taxon>
        <taxon>Loliodinae</taxon>
        <taxon>Loliinae</taxon>
        <taxon>Lolium</taxon>
    </lineage>
</organism>